<gene>
    <name evidence="1" type="ORF">IPI13_14695</name>
    <name evidence="2" type="ORF">IPP00_07530</name>
</gene>
<dbReference type="AlphaFoldDB" id="A0A935IQN2"/>
<evidence type="ECO:0000313" key="2">
    <source>
        <dbReference type="EMBL" id="MBL0003839.1"/>
    </source>
</evidence>
<dbReference type="EMBL" id="JADJIB010000005">
    <property type="protein sequence ID" value="MBK7274354.1"/>
    <property type="molecule type" value="Genomic_DNA"/>
</dbReference>
<comment type="caution">
    <text evidence="1">The sequence shown here is derived from an EMBL/GenBank/DDBJ whole genome shotgun (WGS) entry which is preliminary data.</text>
</comment>
<accession>A0A935IQN2</accession>
<dbReference type="Proteomes" id="UP000726105">
    <property type="component" value="Unassembled WGS sequence"/>
</dbReference>
<proteinExistence type="predicted"/>
<protein>
    <recommendedName>
        <fullName evidence="4">HTH marR-type domain-containing protein</fullName>
    </recommendedName>
</protein>
<name>A0A935IQN2_9MICO</name>
<evidence type="ECO:0008006" key="4">
    <source>
        <dbReference type="Google" id="ProtNLM"/>
    </source>
</evidence>
<evidence type="ECO:0000313" key="3">
    <source>
        <dbReference type="Proteomes" id="UP000726105"/>
    </source>
</evidence>
<reference evidence="1 3" key="1">
    <citation type="submission" date="2020-10" db="EMBL/GenBank/DDBJ databases">
        <title>Connecting structure to function with the recovery of over 1000 high-quality activated sludge metagenome-assembled genomes encoding full-length rRNA genes using long-read sequencing.</title>
        <authorList>
            <person name="Singleton C.M."/>
            <person name="Petriglieri F."/>
            <person name="Kristensen J.M."/>
            <person name="Kirkegaard R.H."/>
            <person name="Michaelsen T.Y."/>
            <person name="Andersen M.H."/>
            <person name="Karst S.M."/>
            <person name="Dueholm M.S."/>
            <person name="Nielsen P.H."/>
            <person name="Albertsen M."/>
        </authorList>
    </citation>
    <scope>NUCLEOTIDE SEQUENCE [LARGE SCALE GENOMIC DNA]</scope>
    <source>
        <strain evidence="1">Ega_18-Q3-R5-49_MAXAC.001</strain>
        <strain evidence="2">Ribe_18-Q3-R11-54_MAXAC.001</strain>
    </source>
</reference>
<evidence type="ECO:0000313" key="1">
    <source>
        <dbReference type="EMBL" id="MBK7274354.1"/>
    </source>
</evidence>
<dbReference type="EMBL" id="JADKGK010000015">
    <property type="protein sequence ID" value="MBL0003839.1"/>
    <property type="molecule type" value="Genomic_DNA"/>
</dbReference>
<dbReference type="Proteomes" id="UP000886632">
    <property type="component" value="Unassembled WGS sequence"/>
</dbReference>
<sequence>MDTVQLERLMADALGARVDVRVQEVADRRGRFTATIQAVLVEVEWLGVGWPRQVRELLDRPDRPDLVVAPEFSPGAHKLLNQARMSWIDLTGAANIGLPGLLIIVESKRGARMPRASLGWTAGALSVCEGLLVGAGGTVAELVDATGLAPSTVASALKFLQGEHMLSAEAARGRNARRTIVDRDQILDAYAAAAARLRSPASIRVGVLWRSPARGATELGSRLEANGVAWATTGALAADVLAPYLTEVDPWEIYVDGGSLAELRHIAREVGLAEASGGRLLLRPFPTPAKDALSSEVGGHRVAAWPRVFSDLRMIGVRGEEAAEHLRERMGIGE</sequence>
<organism evidence="1 3">
    <name type="scientific">Candidatus Phosphoribacter hodrii</name>
    <dbReference type="NCBI Taxonomy" id="2953743"/>
    <lineage>
        <taxon>Bacteria</taxon>
        <taxon>Bacillati</taxon>
        <taxon>Actinomycetota</taxon>
        <taxon>Actinomycetes</taxon>
        <taxon>Micrococcales</taxon>
        <taxon>Dermatophilaceae</taxon>
        <taxon>Candidatus Phosphoribacter</taxon>
    </lineage>
</organism>